<evidence type="ECO:0000313" key="2">
    <source>
        <dbReference type="EMBL" id="QDV22501.1"/>
    </source>
</evidence>
<dbReference type="AlphaFoldDB" id="A0A518G1M3"/>
<name>A0A518G1M3_9BACT</name>
<dbReference type="InterPro" id="IPR025489">
    <property type="entry name" value="DUF4381"/>
</dbReference>
<dbReference type="Pfam" id="PF14316">
    <property type="entry name" value="DUF4381"/>
    <property type="match status" value="1"/>
</dbReference>
<evidence type="ECO:0000256" key="1">
    <source>
        <dbReference type="SAM" id="Phobius"/>
    </source>
</evidence>
<protein>
    <recommendedName>
        <fullName evidence="4">DUF4381 domain-containing protein</fullName>
    </recommendedName>
</protein>
<dbReference type="RefSeq" id="WP_197356162.1">
    <property type="nucleotide sequence ID" value="NZ_CP036298.1"/>
</dbReference>
<keyword evidence="3" id="KW-1185">Reference proteome</keyword>
<reference evidence="2 3" key="1">
    <citation type="submission" date="2019-02" db="EMBL/GenBank/DDBJ databases">
        <title>Deep-cultivation of Planctomycetes and their phenomic and genomic characterization uncovers novel biology.</title>
        <authorList>
            <person name="Wiegand S."/>
            <person name="Jogler M."/>
            <person name="Boedeker C."/>
            <person name="Pinto D."/>
            <person name="Vollmers J."/>
            <person name="Rivas-Marin E."/>
            <person name="Kohn T."/>
            <person name="Peeters S.H."/>
            <person name="Heuer A."/>
            <person name="Rast P."/>
            <person name="Oberbeckmann S."/>
            <person name="Bunk B."/>
            <person name="Jeske O."/>
            <person name="Meyerdierks A."/>
            <person name="Storesund J.E."/>
            <person name="Kallscheuer N."/>
            <person name="Luecker S."/>
            <person name="Lage O.M."/>
            <person name="Pohl T."/>
            <person name="Merkel B.J."/>
            <person name="Hornburger P."/>
            <person name="Mueller R.-W."/>
            <person name="Bruemmer F."/>
            <person name="Labrenz M."/>
            <person name="Spormann A.M."/>
            <person name="Op den Camp H."/>
            <person name="Overmann J."/>
            <person name="Amann R."/>
            <person name="Jetten M.S.M."/>
            <person name="Mascher T."/>
            <person name="Medema M.H."/>
            <person name="Devos D.P."/>
            <person name="Kaster A.-K."/>
            <person name="Ovreas L."/>
            <person name="Rohde M."/>
            <person name="Galperin M.Y."/>
            <person name="Jogler C."/>
        </authorList>
    </citation>
    <scope>NUCLEOTIDE SEQUENCE [LARGE SCALE GENOMIC DNA]</scope>
    <source>
        <strain evidence="2 3">Q31a</strain>
    </source>
</reference>
<accession>A0A518G1M3</accession>
<feature type="transmembrane region" description="Helical" evidence="1">
    <location>
        <begin position="28"/>
        <end position="48"/>
    </location>
</feature>
<keyword evidence="1" id="KW-1133">Transmembrane helix</keyword>
<dbReference type="Proteomes" id="UP000318017">
    <property type="component" value="Chromosome"/>
</dbReference>
<dbReference type="EMBL" id="CP036298">
    <property type="protein sequence ID" value="QDV22501.1"/>
    <property type="molecule type" value="Genomic_DNA"/>
</dbReference>
<dbReference type="KEGG" id="ahel:Q31a_07870"/>
<organism evidence="2 3">
    <name type="scientific">Aureliella helgolandensis</name>
    <dbReference type="NCBI Taxonomy" id="2527968"/>
    <lineage>
        <taxon>Bacteria</taxon>
        <taxon>Pseudomonadati</taxon>
        <taxon>Planctomycetota</taxon>
        <taxon>Planctomycetia</taxon>
        <taxon>Pirellulales</taxon>
        <taxon>Pirellulaceae</taxon>
        <taxon>Aureliella</taxon>
    </lineage>
</organism>
<keyword evidence="1" id="KW-0472">Membrane</keyword>
<gene>
    <name evidence="2" type="ORF">Q31a_07870</name>
</gene>
<evidence type="ECO:0008006" key="4">
    <source>
        <dbReference type="Google" id="ProtNLM"/>
    </source>
</evidence>
<proteinExistence type="predicted"/>
<keyword evidence="1" id="KW-0812">Transmembrane</keyword>
<sequence length="159" mass="17881">MNDDLTSLDLLHDIVVPPTVSWWPLTPGWYVLLSVFAVGATYAFYRSWKQWHANAYRRVALQELASADSVAAISELLRRTALKVAPRAEVAYQTGYHWPDWMAARAAEPMSASCRQQLADGGYSSANNTSELGELKAYAARWIQFHRIPTGVDRARKEP</sequence>
<evidence type="ECO:0000313" key="3">
    <source>
        <dbReference type="Proteomes" id="UP000318017"/>
    </source>
</evidence>